<accession>A0A0F6ABG7</accession>
<comment type="caution">
    <text evidence="1">The sequence shown here is derived from an EMBL/GenBank/DDBJ whole genome shotgun (WGS) entry which is preliminary data.</text>
</comment>
<evidence type="ECO:0000313" key="1">
    <source>
        <dbReference type="EMBL" id="KKE83483.1"/>
    </source>
</evidence>
<dbReference type="PATRIC" id="fig|1129367.4.peg.2625"/>
<dbReference type="RefSeq" id="WP_046356241.1">
    <property type="nucleotide sequence ID" value="NZ_AUXW01000146.1"/>
</dbReference>
<proteinExistence type="predicted"/>
<organism evidence="1 2">
    <name type="scientific">Pseudoalteromonas luteoviolacea S4054</name>
    <dbReference type="NCBI Taxonomy" id="1129367"/>
    <lineage>
        <taxon>Bacteria</taxon>
        <taxon>Pseudomonadati</taxon>
        <taxon>Pseudomonadota</taxon>
        <taxon>Gammaproteobacteria</taxon>
        <taxon>Alteromonadales</taxon>
        <taxon>Pseudoalteromonadaceae</taxon>
        <taxon>Pseudoalteromonas</taxon>
    </lineage>
</organism>
<dbReference type="Proteomes" id="UP000033434">
    <property type="component" value="Unassembled WGS sequence"/>
</dbReference>
<reference evidence="1 2" key="1">
    <citation type="journal article" date="2015" name="BMC Genomics">
        <title>Genome mining reveals unlocked bioactive potential of marine Gram-negative bacteria.</title>
        <authorList>
            <person name="Machado H."/>
            <person name="Sonnenschein E.C."/>
            <person name="Melchiorsen J."/>
            <person name="Gram L."/>
        </authorList>
    </citation>
    <scope>NUCLEOTIDE SEQUENCE [LARGE SCALE GENOMIC DNA]</scope>
    <source>
        <strain evidence="1 2">S4054</strain>
    </source>
</reference>
<sequence>MQTREAKNASSSKELMHKSLKSPLLTNINGLQSDPSFKKSETASIVSEELGRPQITTLSAGAVNVNILSSGVHVARDYALQMLWSEASIKETVKHTISGLLTYAITSIKSLSPWLAAIVKAIDVIASIPKGVISAVLWAFGKIWLWAANKLYNGGWIAHLRGGDVTESYIFGILEPIESAHSKLKDFVDALKNWVESIQNALTSKLTGYIIGSQNDDEVDNQGDDLSQKEEAQSHANLVENQFISLGLNPPKLGEWDEVGHSEKRAGLKATGLAQVSLMGQKLGGDIEVNLPFGSGWELTIAPVFESSSIDLSDYIHVDKVMGDKLVLDDDGLSFFGASIHGLSVAKGKVKSDKIALSYNKGQDEVHFNGDAHVPLWAEKQLDGEFDLKMDTTGKFKSGRAKVSSSSTFKVIPEYLSISNPEGEVSIKENASPEFEIGTDVSLYGLPKGVTASLSKAKVTYHDEHLGGEIAQADVTIPISQHTKMTLAMTKAKFTKDKIEAETAFMDLEHDSSKVLNEDDVVESSLFTESSSLKKVFDLKQLTVHQGLSSLKFEGGKFTYEKDENNGIQSLRARVLGLEAYYDNKKKKGGISGEWKQGVSIPALNIDVPLVAGIAGVGIEVTGGFEVKANVGLDVTQLEKNEQASLYEVTGKVGAGALAKARIDGFGFIGLPYLAKLQASIFGELSGEITGDVSVTGGLKYTNGRDDQAFGHFGMNEESPIEGNFKLHGEVNAAVGAALKAKALFFEKQLASMTFGNWKLGEYTLEGTIEKDESGKGYQIKRNASQQNVFTQAEVSESEVKPIDQPVDKWISTHKQENNDIEYENEGQAQRKISEVVRKTLFDVNPREKRPKLLNDYGSLLKDKKQKAQFDKLRSMMETDQKVVQGDSYIWSPKVWDNAVQRRKILYFFEQSDSKAKVSEQIEKYHKTDLSKVNSRRAILKKIEEIVIEYKDKKSKSELNKAIAEDFLQSIEQERFIYL</sequence>
<evidence type="ECO:0000313" key="2">
    <source>
        <dbReference type="Proteomes" id="UP000033434"/>
    </source>
</evidence>
<gene>
    <name evidence="1" type="ORF">N479_14015</name>
</gene>
<name>A0A0F6ABG7_9GAMM</name>
<dbReference type="EMBL" id="AUXW01000146">
    <property type="protein sequence ID" value="KKE83483.1"/>
    <property type="molecule type" value="Genomic_DNA"/>
</dbReference>
<dbReference type="AlphaFoldDB" id="A0A0F6ABG7"/>
<protein>
    <submittedName>
        <fullName evidence="1">Uncharacterized protein</fullName>
    </submittedName>
</protein>